<dbReference type="PROSITE" id="PS50931">
    <property type="entry name" value="HTH_LYSR"/>
    <property type="match status" value="1"/>
</dbReference>
<dbReference type="Pfam" id="PF03466">
    <property type="entry name" value="LysR_substrate"/>
    <property type="match status" value="1"/>
</dbReference>
<dbReference type="Pfam" id="PF00126">
    <property type="entry name" value="HTH_1"/>
    <property type="match status" value="1"/>
</dbReference>
<evidence type="ECO:0000259" key="5">
    <source>
        <dbReference type="PROSITE" id="PS50931"/>
    </source>
</evidence>
<comment type="caution">
    <text evidence="6">The sequence shown here is derived from an EMBL/GenBank/DDBJ whole genome shotgun (WGS) entry which is preliminary data.</text>
</comment>
<dbReference type="InterPro" id="IPR000847">
    <property type="entry name" value="LysR_HTH_N"/>
</dbReference>
<evidence type="ECO:0000256" key="4">
    <source>
        <dbReference type="ARBA" id="ARBA00023163"/>
    </source>
</evidence>
<evidence type="ECO:0000313" key="7">
    <source>
        <dbReference type="Proteomes" id="UP001501747"/>
    </source>
</evidence>
<keyword evidence="7" id="KW-1185">Reference proteome</keyword>
<dbReference type="PANTHER" id="PTHR30118">
    <property type="entry name" value="HTH-TYPE TRANSCRIPTIONAL REGULATOR LEUO-RELATED"/>
    <property type="match status" value="1"/>
</dbReference>
<keyword evidence="4" id="KW-0804">Transcription</keyword>
<evidence type="ECO:0000256" key="2">
    <source>
        <dbReference type="ARBA" id="ARBA00023015"/>
    </source>
</evidence>
<evidence type="ECO:0000313" key="6">
    <source>
        <dbReference type="EMBL" id="GAA4022693.1"/>
    </source>
</evidence>
<evidence type="ECO:0000256" key="3">
    <source>
        <dbReference type="ARBA" id="ARBA00023125"/>
    </source>
</evidence>
<gene>
    <name evidence="6" type="ORF">GCM10022247_53690</name>
</gene>
<protein>
    <submittedName>
        <fullName evidence="6">LysR family transcriptional regulator</fullName>
    </submittedName>
</protein>
<dbReference type="InterPro" id="IPR036388">
    <property type="entry name" value="WH-like_DNA-bd_sf"/>
</dbReference>
<dbReference type="EMBL" id="BAABAL010000018">
    <property type="protein sequence ID" value="GAA4022693.1"/>
    <property type="molecule type" value="Genomic_DNA"/>
</dbReference>
<evidence type="ECO:0000256" key="1">
    <source>
        <dbReference type="ARBA" id="ARBA00009437"/>
    </source>
</evidence>
<dbReference type="SUPFAM" id="SSF53850">
    <property type="entry name" value="Periplasmic binding protein-like II"/>
    <property type="match status" value="1"/>
</dbReference>
<dbReference type="Gene3D" id="1.10.10.10">
    <property type="entry name" value="Winged helix-like DNA-binding domain superfamily/Winged helix DNA-binding domain"/>
    <property type="match status" value="1"/>
</dbReference>
<sequence>MANEMDRLDLNLLIPLNALLLERNVTKAAERLQMAQPSMSALLGKLRRHFDDPLLVRDGRAMALTSFAESLREPVQTAMIAARDALTAGGSFDPANDRRAFTVVASDYVTTVLLAPALRGLGAEAPGVRVTIEPMRADLINLLRSRRCDLLFWPLQLQVPELMNFPHTPLFTDEFVAVADKDNHDVTEPLTGEDLATTPAVRVNGVGGNRVLSEVKLSEEMLRQPTAVTVDSFSLALRLVSGSDLITLTQRRLFDELAPAYGLRELKLATEPTKLSIAMFWHPRDMRSPAHVWLRERISREAAKL</sequence>
<reference evidence="7" key="1">
    <citation type="journal article" date="2019" name="Int. J. Syst. Evol. Microbiol.">
        <title>The Global Catalogue of Microorganisms (GCM) 10K type strain sequencing project: providing services to taxonomists for standard genome sequencing and annotation.</title>
        <authorList>
            <consortium name="The Broad Institute Genomics Platform"/>
            <consortium name="The Broad Institute Genome Sequencing Center for Infectious Disease"/>
            <person name="Wu L."/>
            <person name="Ma J."/>
        </authorList>
    </citation>
    <scope>NUCLEOTIDE SEQUENCE [LARGE SCALE GENOMIC DNA]</scope>
    <source>
        <strain evidence="7">JCM 17342</strain>
    </source>
</reference>
<comment type="similarity">
    <text evidence="1">Belongs to the LysR transcriptional regulatory family.</text>
</comment>
<accession>A0ABP7T9I1</accession>
<dbReference type="InterPro" id="IPR005119">
    <property type="entry name" value="LysR_subst-bd"/>
</dbReference>
<dbReference type="PANTHER" id="PTHR30118:SF15">
    <property type="entry name" value="TRANSCRIPTIONAL REGULATORY PROTEIN"/>
    <property type="match status" value="1"/>
</dbReference>
<feature type="domain" description="HTH lysR-type" evidence="5">
    <location>
        <begin position="8"/>
        <end position="65"/>
    </location>
</feature>
<dbReference type="CDD" id="cd08417">
    <property type="entry name" value="PBP2_Nitroaromatics_like"/>
    <property type="match status" value="1"/>
</dbReference>
<dbReference type="Gene3D" id="3.40.190.10">
    <property type="entry name" value="Periplasmic binding protein-like II"/>
    <property type="match status" value="2"/>
</dbReference>
<dbReference type="InterPro" id="IPR037402">
    <property type="entry name" value="YidZ_PBP2"/>
</dbReference>
<dbReference type="SUPFAM" id="SSF46785">
    <property type="entry name" value="Winged helix' DNA-binding domain"/>
    <property type="match status" value="1"/>
</dbReference>
<dbReference type="InterPro" id="IPR050389">
    <property type="entry name" value="LysR-type_TF"/>
</dbReference>
<name>A0ABP7T9I1_9PSEU</name>
<dbReference type="RefSeq" id="WP_344880263.1">
    <property type="nucleotide sequence ID" value="NZ_BAABAL010000018.1"/>
</dbReference>
<dbReference type="InterPro" id="IPR036390">
    <property type="entry name" value="WH_DNA-bd_sf"/>
</dbReference>
<keyword evidence="3" id="KW-0238">DNA-binding</keyword>
<proteinExistence type="inferred from homology"/>
<keyword evidence="2" id="KW-0805">Transcription regulation</keyword>
<dbReference type="Proteomes" id="UP001501747">
    <property type="component" value="Unassembled WGS sequence"/>
</dbReference>
<organism evidence="6 7">
    <name type="scientific">Allokutzneria multivorans</name>
    <dbReference type="NCBI Taxonomy" id="1142134"/>
    <lineage>
        <taxon>Bacteria</taxon>
        <taxon>Bacillati</taxon>
        <taxon>Actinomycetota</taxon>
        <taxon>Actinomycetes</taxon>
        <taxon>Pseudonocardiales</taxon>
        <taxon>Pseudonocardiaceae</taxon>
        <taxon>Allokutzneria</taxon>
    </lineage>
</organism>